<proteinExistence type="predicted"/>
<keyword evidence="1" id="KW-1185">Reference proteome</keyword>
<dbReference type="PANTHER" id="PTHR33782">
    <property type="entry name" value="OS01G0121600 PROTEIN"/>
    <property type="match status" value="1"/>
</dbReference>
<dbReference type="Proteomes" id="UP000504621">
    <property type="component" value="Unplaced"/>
</dbReference>
<dbReference type="GeneID" id="110426020"/>
<protein>
    <submittedName>
        <fullName evidence="2">Uncharacterized protein LOC110426020</fullName>
    </submittedName>
</protein>
<gene>
    <name evidence="2" type="primary">LOC110426020</name>
</gene>
<dbReference type="RefSeq" id="XP_021296779.1">
    <property type="nucleotide sequence ID" value="XM_021441104.1"/>
</dbReference>
<dbReference type="AlphaFoldDB" id="A0A6J1BEL1"/>
<evidence type="ECO:0000313" key="1">
    <source>
        <dbReference type="Proteomes" id="UP000504621"/>
    </source>
</evidence>
<sequence>METTAHFSSRTLNPNRILPALSTCRKTPVRKIMASTRGTNNGGDHYQGKLVDESMIQLRMRIKEMKVLEKSDELPSNWMEWEKQYFLHYNEDICKAIGLLQNYLLNVRPSLALGMIALLMPIEAPLVDGYWSHESSDENICYLQGQHNTNWTVAQRLGKHRSLAGFVSSILNA</sequence>
<accession>A0A6J1BEL1</accession>
<reference evidence="2" key="1">
    <citation type="submission" date="2025-08" db="UniProtKB">
        <authorList>
            <consortium name="RefSeq"/>
        </authorList>
    </citation>
    <scope>IDENTIFICATION</scope>
    <source>
        <tissue evidence="2">Leaf</tissue>
    </source>
</reference>
<evidence type="ECO:0000313" key="2">
    <source>
        <dbReference type="RefSeq" id="XP_021296779.1"/>
    </source>
</evidence>
<dbReference type="PANTHER" id="PTHR33782:SF27">
    <property type="entry name" value="PROTEIN, PUTATIVE-RELATED"/>
    <property type="match status" value="1"/>
</dbReference>
<organism evidence="1 2">
    <name type="scientific">Herrania umbratica</name>
    <dbReference type="NCBI Taxonomy" id="108875"/>
    <lineage>
        <taxon>Eukaryota</taxon>
        <taxon>Viridiplantae</taxon>
        <taxon>Streptophyta</taxon>
        <taxon>Embryophyta</taxon>
        <taxon>Tracheophyta</taxon>
        <taxon>Spermatophyta</taxon>
        <taxon>Magnoliopsida</taxon>
        <taxon>eudicotyledons</taxon>
        <taxon>Gunneridae</taxon>
        <taxon>Pentapetalae</taxon>
        <taxon>rosids</taxon>
        <taxon>malvids</taxon>
        <taxon>Malvales</taxon>
        <taxon>Malvaceae</taxon>
        <taxon>Byttnerioideae</taxon>
        <taxon>Herrania</taxon>
    </lineage>
</organism>
<dbReference type="OrthoDB" id="672819at2759"/>
<name>A0A6J1BEL1_9ROSI</name>